<dbReference type="InterPro" id="IPR003594">
    <property type="entry name" value="HATPase_dom"/>
</dbReference>
<dbReference type="EMBL" id="QVLV01000004">
    <property type="protein sequence ID" value="RGE62628.1"/>
    <property type="molecule type" value="Genomic_DNA"/>
</dbReference>
<feature type="transmembrane region" description="Helical" evidence="11">
    <location>
        <begin position="12"/>
        <end position="33"/>
    </location>
</feature>
<evidence type="ECO:0000256" key="8">
    <source>
        <dbReference type="ARBA" id="ARBA00022989"/>
    </source>
</evidence>
<dbReference type="EMBL" id="QVLU01000036">
    <property type="protein sequence ID" value="RGE65354.1"/>
    <property type="molecule type" value="Genomic_DNA"/>
</dbReference>
<evidence type="ECO:0000313" key="16">
    <source>
        <dbReference type="Proteomes" id="UP000260812"/>
    </source>
</evidence>
<dbReference type="SMART" id="SM00387">
    <property type="entry name" value="HATPase_c"/>
    <property type="match status" value="1"/>
</dbReference>
<evidence type="ECO:0000256" key="2">
    <source>
        <dbReference type="ARBA" id="ARBA00004370"/>
    </source>
</evidence>
<dbReference type="InterPro" id="IPR003660">
    <property type="entry name" value="HAMP_dom"/>
</dbReference>
<dbReference type="SUPFAM" id="SSF47384">
    <property type="entry name" value="Homodimeric domain of signal transducing histidine kinase"/>
    <property type="match status" value="1"/>
</dbReference>
<proteinExistence type="predicted"/>
<dbReference type="SMART" id="SM00304">
    <property type="entry name" value="HAMP"/>
    <property type="match status" value="1"/>
</dbReference>
<feature type="transmembrane region" description="Helical" evidence="11">
    <location>
        <begin position="174"/>
        <end position="192"/>
    </location>
</feature>
<dbReference type="Proteomes" id="UP000260812">
    <property type="component" value="Unassembled WGS sequence"/>
</dbReference>
<accession>A0A3E3I848</accession>
<evidence type="ECO:0000256" key="6">
    <source>
        <dbReference type="ARBA" id="ARBA00022692"/>
    </source>
</evidence>
<dbReference type="SMART" id="SM00388">
    <property type="entry name" value="HisKA"/>
    <property type="match status" value="1"/>
</dbReference>
<dbReference type="GO" id="GO:0000155">
    <property type="term" value="F:phosphorelay sensor kinase activity"/>
    <property type="evidence" value="ECO:0007669"/>
    <property type="project" value="InterPro"/>
</dbReference>
<dbReference type="Pfam" id="PF00512">
    <property type="entry name" value="HisKA"/>
    <property type="match status" value="1"/>
</dbReference>
<evidence type="ECO:0000256" key="9">
    <source>
        <dbReference type="ARBA" id="ARBA00023012"/>
    </source>
</evidence>
<evidence type="ECO:0000256" key="3">
    <source>
        <dbReference type="ARBA" id="ARBA00012438"/>
    </source>
</evidence>
<evidence type="ECO:0000256" key="11">
    <source>
        <dbReference type="SAM" id="Phobius"/>
    </source>
</evidence>
<keyword evidence="6 11" id="KW-0812">Transmembrane</keyword>
<dbReference type="Pfam" id="PF00672">
    <property type="entry name" value="HAMP"/>
    <property type="match status" value="1"/>
</dbReference>
<keyword evidence="11" id="KW-0472">Membrane</keyword>
<dbReference type="InterPro" id="IPR005467">
    <property type="entry name" value="His_kinase_dom"/>
</dbReference>
<feature type="domain" description="HAMP" evidence="13">
    <location>
        <begin position="193"/>
        <end position="244"/>
    </location>
</feature>
<sequence>MHKNRKRFHRLSVKFIFGITGILLLILTATLFINSRVMERYYLHRQRENVRQAGETLKEALARGCTPEEAALELEERENVLVAFSRNTDNYDSLSSDLREKFRQKGLGFQKFWLWEEDYISAVQNGYRFRLYGQEKLNYGILVEYMPVGEQLYAIAAIVPDAADFIRLVNRFSIVLYAVSLAAAVGLISLFVKHITNPLRQMEHFSRQLSRQEYAVLDIRTGDELETVAESMNQMSRSLREYEKQLLNKNRQMKQLLDDVAHDIKTPVSLIGMYASGIKDGLDDGTFLDTIEEQNARISRLVERLLSLSRIESREYPFSPIALDTILHKCMEDQRMALHARGMSFQEELACDVQIIGNSELVALLFSNLLSNAVKYASSGAVEVTLCRMGEWCRFRISNGFNNAALDPERIWDPFYVGEPSRSRALTGTGLGLAIVKRIAEQYGYSVRCEIGEGRILFEVLFPAALKNEN</sequence>
<dbReference type="PANTHER" id="PTHR45436:SF5">
    <property type="entry name" value="SENSOR HISTIDINE KINASE TRCS"/>
    <property type="match status" value="1"/>
</dbReference>
<keyword evidence="4" id="KW-0597">Phosphoprotein</keyword>
<keyword evidence="8 11" id="KW-1133">Transmembrane helix</keyword>
<dbReference type="CDD" id="cd00082">
    <property type="entry name" value="HisKA"/>
    <property type="match status" value="1"/>
</dbReference>
<feature type="coiled-coil region" evidence="10">
    <location>
        <begin position="225"/>
        <end position="259"/>
    </location>
</feature>
<dbReference type="InterPro" id="IPR036097">
    <property type="entry name" value="HisK_dim/P_sf"/>
</dbReference>
<keyword evidence="10" id="KW-0175">Coiled coil</keyword>
<dbReference type="OrthoDB" id="9762826at2"/>
<dbReference type="PROSITE" id="PS50109">
    <property type="entry name" value="HIS_KIN"/>
    <property type="match status" value="1"/>
</dbReference>
<evidence type="ECO:0000256" key="5">
    <source>
        <dbReference type="ARBA" id="ARBA00022679"/>
    </source>
</evidence>
<comment type="caution">
    <text evidence="14">The sequence shown here is derived from an EMBL/GenBank/DDBJ whole genome shotgun (WGS) entry which is preliminary data.</text>
</comment>
<evidence type="ECO:0000313" key="14">
    <source>
        <dbReference type="EMBL" id="RGE62628.1"/>
    </source>
</evidence>
<organism evidence="14 16">
    <name type="scientific">Eisenbergiella massiliensis</name>
    <dbReference type="NCBI Taxonomy" id="1720294"/>
    <lineage>
        <taxon>Bacteria</taxon>
        <taxon>Bacillati</taxon>
        <taxon>Bacillota</taxon>
        <taxon>Clostridia</taxon>
        <taxon>Lachnospirales</taxon>
        <taxon>Lachnospiraceae</taxon>
        <taxon>Eisenbergiella</taxon>
    </lineage>
</organism>
<evidence type="ECO:0000256" key="1">
    <source>
        <dbReference type="ARBA" id="ARBA00000085"/>
    </source>
</evidence>
<dbReference type="Gene3D" id="3.30.565.10">
    <property type="entry name" value="Histidine kinase-like ATPase, C-terminal domain"/>
    <property type="match status" value="1"/>
</dbReference>
<dbReference type="Gene3D" id="1.10.287.130">
    <property type="match status" value="1"/>
</dbReference>
<dbReference type="EC" id="2.7.13.3" evidence="3"/>
<dbReference type="SUPFAM" id="SSF55874">
    <property type="entry name" value="ATPase domain of HSP90 chaperone/DNA topoisomerase II/histidine kinase"/>
    <property type="match status" value="1"/>
</dbReference>
<dbReference type="PANTHER" id="PTHR45436">
    <property type="entry name" value="SENSOR HISTIDINE KINASE YKOH"/>
    <property type="match status" value="1"/>
</dbReference>
<keyword evidence="16" id="KW-1185">Reference proteome</keyword>
<evidence type="ECO:0000256" key="10">
    <source>
        <dbReference type="SAM" id="Coils"/>
    </source>
</evidence>
<dbReference type="InterPro" id="IPR003661">
    <property type="entry name" value="HisK_dim/P_dom"/>
</dbReference>
<dbReference type="Gene3D" id="6.10.340.10">
    <property type="match status" value="1"/>
</dbReference>
<comment type="subcellular location">
    <subcellularLocation>
        <location evidence="2">Membrane</location>
    </subcellularLocation>
</comment>
<dbReference type="Pfam" id="PF02518">
    <property type="entry name" value="HATPase_c"/>
    <property type="match status" value="1"/>
</dbReference>
<dbReference type="InterPro" id="IPR036890">
    <property type="entry name" value="HATPase_C_sf"/>
</dbReference>
<evidence type="ECO:0000313" key="15">
    <source>
        <dbReference type="EMBL" id="RGE65354.1"/>
    </source>
</evidence>
<dbReference type="InterPro" id="IPR050428">
    <property type="entry name" value="TCS_sensor_his_kinase"/>
</dbReference>
<feature type="domain" description="Histidine kinase" evidence="12">
    <location>
        <begin position="259"/>
        <end position="466"/>
    </location>
</feature>
<dbReference type="CDD" id="cd06225">
    <property type="entry name" value="HAMP"/>
    <property type="match status" value="1"/>
</dbReference>
<evidence type="ECO:0000259" key="12">
    <source>
        <dbReference type="PROSITE" id="PS50109"/>
    </source>
</evidence>
<dbReference type="PROSITE" id="PS50885">
    <property type="entry name" value="HAMP"/>
    <property type="match status" value="1"/>
</dbReference>
<keyword evidence="7 14" id="KW-0418">Kinase</keyword>
<evidence type="ECO:0000256" key="4">
    <source>
        <dbReference type="ARBA" id="ARBA00022553"/>
    </source>
</evidence>
<evidence type="ECO:0000313" key="17">
    <source>
        <dbReference type="Proteomes" id="UP000261166"/>
    </source>
</evidence>
<evidence type="ECO:0000256" key="7">
    <source>
        <dbReference type="ARBA" id="ARBA00022777"/>
    </source>
</evidence>
<protein>
    <recommendedName>
        <fullName evidence="3">histidine kinase</fullName>
        <ecNumber evidence="3">2.7.13.3</ecNumber>
    </recommendedName>
</protein>
<gene>
    <name evidence="15" type="ORF">DWY69_26165</name>
    <name evidence="14" type="ORF">DXC51_08565</name>
</gene>
<keyword evidence="9" id="KW-0902">Two-component regulatory system</keyword>
<dbReference type="AlphaFoldDB" id="A0A3E3I848"/>
<keyword evidence="5" id="KW-0808">Transferase</keyword>
<comment type="catalytic activity">
    <reaction evidence="1">
        <text>ATP + protein L-histidine = ADP + protein N-phospho-L-histidine.</text>
        <dbReference type="EC" id="2.7.13.3"/>
    </reaction>
</comment>
<dbReference type="RefSeq" id="WP_025489392.1">
    <property type="nucleotide sequence ID" value="NZ_JBKUNB010000005.1"/>
</dbReference>
<evidence type="ECO:0000259" key="13">
    <source>
        <dbReference type="PROSITE" id="PS50885"/>
    </source>
</evidence>
<dbReference type="SUPFAM" id="SSF158472">
    <property type="entry name" value="HAMP domain-like"/>
    <property type="match status" value="1"/>
</dbReference>
<dbReference type="GO" id="GO:0005886">
    <property type="term" value="C:plasma membrane"/>
    <property type="evidence" value="ECO:0007669"/>
    <property type="project" value="TreeGrafter"/>
</dbReference>
<reference evidence="14 17" key="1">
    <citation type="submission" date="2018-08" db="EMBL/GenBank/DDBJ databases">
        <title>A genome reference for cultivated species of the human gut microbiota.</title>
        <authorList>
            <person name="Zou Y."/>
            <person name="Xue W."/>
            <person name="Luo G."/>
        </authorList>
    </citation>
    <scope>NUCLEOTIDE SEQUENCE [LARGE SCALE GENOMIC DNA]</scope>
    <source>
        <strain evidence="15 17">AF26-4BH</strain>
        <strain evidence="14">TF05-5AC</strain>
    </source>
</reference>
<dbReference type="GeneID" id="97986930"/>
<name>A0A3E3I848_9FIRM</name>
<dbReference type="Proteomes" id="UP000261166">
    <property type="component" value="Unassembled WGS sequence"/>
</dbReference>